<name>A0A9P8XZE9_9PEZI</name>
<proteinExistence type="predicted"/>
<dbReference type="Proteomes" id="UP000756346">
    <property type="component" value="Unassembled WGS sequence"/>
</dbReference>
<evidence type="ECO:0000256" key="1">
    <source>
        <dbReference type="SAM" id="MobiDB-lite"/>
    </source>
</evidence>
<accession>A0A9P8XZE9</accession>
<dbReference type="AlphaFoldDB" id="A0A9P8XZE9"/>
<dbReference type="Pfam" id="PF06985">
    <property type="entry name" value="HET"/>
    <property type="match status" value="1"/>
</dbReference>
<dbReference type="PANTHER" id="PTHR24148">
    <property type="entry name" value="ANKYRIN REPEAT DOMAIN-CONTAINING PROTEIN 39 HOMOLOG-RELATED"/>
    <property type="match status" value="1"/>
</dbReference>
<sequence length="700" mass="77778">MPTIRGSLQLRRTEMGLACWDKAGQLRCSFVPGGWFALNAGVRTKPNVHARRSGVQHDSVQGCPQGCPMSVLLCAGPVIFGSSSTHTPQTRTNPSDTFVSDSAVSLEFQLPPGAYFLHLTHLNRFPPEAFSHYPQAQFSQLLDLHSTNNAMSDSLTTLVPPAAIPGGAYTPVLEYQTRLTELHGDLGVASSPLSCSLHKVDLLRGEFGAGLGLINPDGTKSRSRLVEYDALSYTWGDGGNTHHLQCHGADLSITKNLCQALLELRYSGSTPRWLWVDAICINQEDDNDKAIQIRNMLFIYKQASKVVAWLGADLVHAQVLPDLATIGGKRSVGQHSRLAIPTAPEPRPLPHTLDTISQALTEVYRHPYFQRIWVQQEVFAASVLRVRCAGVEFDWSGILAEPMALVDNFVLPKYGELAFLEKEQAKQFCKKHGITWTLMSYILAQGPDGQGYADGLRDGIRRTLENKKKRKVAQRTIEDQHVIDQLQLISALTRLQQKHTGCFQQIRDSAMDERPIELIDALLLTGGLQAKMAHDRVYGLLSMTNFPSRVMTLQEWLRNPPTSPLVMPVDVTLDGHTVQILVTKILLMEGGIVLLEKFKIMAEGTDDDSEALVSPPEATSSATALPSWVVDWQLASRFFDREIADKSPNTAYGLHLMHGLQGLHDAWNTIIPERYEIDRRKGKRRGRQSRPLENLSAQEW</sequence>
<dbReference type="OrthoDB" id="3477286at2759"/>
<feature type="domain" description="Heterokaryon incompatibility" evidence="2">
    <location>
        <begin position="228"/>
        <end position="377"/>
    </location>
</feature>
<dbReference type="InterPro" id="IPR052895">
    <property type="entry name" value="HetReg/Transcr_Mod"/>
</dbReference>
<evidence type="ECO:0000313" key="3">
    <source>
        <dbReference type="EMBL" id="KAH7021368.1"/>
    </source>
</evidence>
<dbReference type="InterPro" id="IPR010730">
    <property type="entry name" value="HET"/>
</dbReference>
<feature type="region of interest" description="Disordered" evidence="1">
    <location>
        <begin position="680"/>
        <end position="700"/>
    </location>
</feature>
<dbReference type="PANTHER" id="PTHR24148:SF64">
    <property type="entry name" value="HETEROKARYON INCOMPATIBILITY DOMAIN-CONTAINING PROTEIN"/>
    <property type="match status" value="1"/>
</dbReference>
<reference evidence="3" key="1">
    <citation type="journal article" date="2021" name="Nat. Commun.">
        <title>Genetic determinants of endophytism in the Arabidopsis root mycobiome.</title>
        <authorList>
            <person name="Mesny F."/>
            <person name="Miyauchi S."/>
            <person name="Thiergart T."/>
            <person name="Pickel B."/>
            <person name="Atanasova L."/>
            <person name="Karlsson M."/>
            <person name="Huettel B."/>
            <person name="Barry K.W."/>
            <person name="Haridas S."/>
            <person name="Chen C."/>
            <person name="Bauer D."/>
            <person name="Andreopoulos W."/>
            <person name="Pangilinan J."/>
            <person name="LaButti K."/>
            <person name="Riley R."/>
            <person name="Lipzen A."/>
            <person name="Clum A."/>
            <person name="Drula E."/>
            <person name="Henrissat B."/>
            <person name="Kohler A."/>
            <person name="Grigoriev I.V."/>
            <person name="Martin F.M."/>
            <person name="Hacquard S."/>
        </authorList>
    </citation>
    <scope>NUCLEOTIDE SEQUENCE</scope>
    <source>
        <strain evidence="3">MPI-CAGE-CH-0230</strain>
    </source>
</reference>
<evidence type="ECO:0000313" key="4">
    <source>
        <dbReference type="Proteomes" id="UP000756346"/>
    </source>
</evidence>
<keyword evidence="4" id="KW-1185">Reference proteome</keyword>
<protein>
    <submittedName>
        <fullName evidence="3">Heterokaryon incompatibility protein-domain-containing protein</fullName>
    </submittedName>
</protein>
<dbReference type="EMBL" id="JAGTJQ010000010">
    <property type="protein sequence ID" value="KAH7021368.1"/>
    <property type="molecule type" value="Genomic_DNA"/>
</dbReference>
<dbReference type="RefSeq" id="XP_046007569.1">
    <property type="nucleotide sequence ID" value="XM_046157266.1"/>
</dbReference>
<dbReference type="GeneID" id="70186812"/>
<organism evidence="3 4">
    <name type="scientific">Microdochium trichocladiopsis</name>
    <dbReference type="NCBI Taxonomy" id="1682393"/>
    <lineage>
        <taxon>Eukaryota</taxon>
        <taxon>Fungi</taxon>
        <taxon>Dikarya</taxon>
        <taxon>Ascomycota</taxon>
        <taxon>Pezizomycotina</taxon>
        <taxon>Sordariomycetes</taxon>
        <taxon>Xylariomycetidae</taxon>
        <taxon>Xylariales</taxon>
        <taxon>Microdochiaceae</taxon>
        <taxon>Microdochium</taxon>
    </lineage>
</organism>
<gene>
    <name evidence="3" type="ORF">B0I36DRAFT_354032</name>
</gene>
<comment type="caution">
    <text evidence="3">The sequence shown here is derived from an EMBL/GenBank/DDBJ whole genome shotgun (WGS) entry which is preliminary data.</text>
</comment>
<evidence type="ECO:0000259" key="2">
    <source>
        <dbReference type="Pfam" id="PF06985"/>
    </source>
</evidence>